<dbReference type="Pfam" id="PF16901">
    <property type="entry name" value="DAO_C"/>
    <property type="match status" value="1"/>
</dbReference>
<dbReference type="OrthoDB" id="9766796at2"/>
<evidence type="ECO:0000313" key="10">
    <source>
        <dbReference type="Proteomes" id="UP000245535"/>
    </source>
</evidence>
<dbReference type="GO" id="GO:0046168">
    <property type="term" value="P:glycerol-3-phosphate catabolic process"/>
    <property type="evidence" value="ECO:0007669"/>
    <property type="project" value="TreeGrafter"/>
</dbReference>
<comment type="cofactor">
    <cofactor evidence="1">
        <name>FAD</name>
        <dbReference type="ChEBI" id="CHEBI:57692"/>
    </cofactor>
</comment>
<evidence type="ECO:0000256" key="2">
    <source>
        <dbReference type="ARBA" id="ARBA00007330"/>
    </source>
</evidence>
<dbReference type="Gene3D" id="1.10.8.870">
    <property type="entry name" value="Alpha-glycerophosphate oxidase, cap domain"/>
    <property type="match status" value="1"/>
</dbReference>
<dbReference type="RefSeq" id="WP_109621467.1">
    <property type="nucleotide sequence ID" value="NZ_QGDO01000007.1"/>
</dbReference>
<dbReference type="EMBL" id="QGDO01000007">
    <property type="protein sequence ID" value="PWJ38416.1"/>
    <property type="molecule type" value="Genomic_DNA"/>
</dbReference>
<evidence type="ECO:0000313" key="9">
    <source>
        <dbReference type="EMBL" id="PWJ38416.1"/>
    </source>
</evidence>
<comment type="similarity">
    <text evidence="2">Belongs to the FAD-dependent glycerol-3-phosphate dehydrogenase family.</text>
</comment>
<dbReference type="SUPFAM" id="SSF51905">
    <property type="entry name" value="FAD/NAD(P)-binding domain"/>
    <property type="match status" value="1"/>
</dbReference>
<dbReference type="PANTHER" id="PTHR11985:SF35">
    <property type="entry name" value="ANAEROBIC GLYCEROL-3-PHOSPHATE DEHYDROGENASE SUBUNIT A"/>
    <property type="match status" value="1"/>
</dbReference>
<dbReference type="GO" id="GO:0004368">
    <property type="term" value="F:glycerol-3-phosphate dehydrogenase (quinone) activity"/>
    <property type="evidence" value="ECO:0007669"/>
    <property type="project" value="InterPro"/>
</dbReference>
<keyword evidence="3" id="KW-0285">Flavoprotein</keyword>
<evidence type="ECO:0000256" key="1">
    <source>
        <dbReference type="ARBA" id="ARBA00001974"/>
    </source>
</evidence>
<keyword evidence="5" id="KW-0274">FAD</keyword>
<dbReference type="InterPro" id="IPR000447">
    <property type="entry name" value="G3P_DH_FAD-dep"/>
</dbReference>
<keyword evidence="6" id="KW-0560">Oxidoreductase</keyword>
<dbReference type="InterPro" id="IPR038299">
    <property type="entry name" value="DAO_C_sf"/>
</dbReference>
<dbReference type="PANTHER" id="PTHR11985">
    <property type="entry name" value="GLYCEROL-3-PHOSPHATE DEHYDROGENASE"/>
    <property type="match status" value="1"/>
</dbReference>
<dbReference type="Proteomes" id="UP000245535">
    <property type="component" value="Unassembled WGS sequence"/>
</dbReference>
<dbReference type="InterPro" id="IPR006076">
    <property type="entry name" value="FAD-dep_OxRdtase"/>
</dbReference>
<dbReference type="InterPro" id="IPR031656">
    <property type="entry name" value="DAO_C"/>
</dbReference>
<accession>A0A315Z5J9</accession>
<keyword evidence="10" id="KW-1185">Reference proteome</keyword>
<evidence type="ECO:0000256" key="3">
    <source>
        <dbReference type="ARBA" id="ARBA00022630"/>
    </source>
</evidence>
<name>A0A315Z5J9_SEDFL</name>
<feature type="domain" description="FAD dependent oxidoreductase" evidence="7">
    <location>
        <begin position="17"/>
        <end position="368"/>
    </location>
</feature>
<evidence type="ECO:0000256" key="5">
    <source>
        <dbReference type="ARBA" id="ARBA00022827"/>
    </source>
</evidence>
<dbReference type="AlphaFoldDB" id="A0A315Z5J9"/>
<dbReference type="PRINTS" id="PR01001">
    <property type="entry name" value="FADG3PDH"/>
</dbReference>
<protein>
    <submittedName>
        <fullName evidence="9">Glycerol-3-phosphate dehydrogenase</fullName>
    </submittedName>
</protein>
<dbReference type="Gene3D" id="3.50.50.60">
    <property type="entry name" value="FAD/NAD(P)-binding domain"/>
    <property type="match status" value="1"/>
</dbReference>
<evidence type="ECO:0000259" key="8">
    <source>
        <dbReference type="Pfam" id="PF16901"/>
    </source>
</evidence>
<reference evidence="9 10" key="1">
    <citation type="submission" date="2018-03" db="EMBL/GenBank/DDBJ databases">
        <title>Genomic Encyclopedia of Archaeal and Bacterial Type Strains, Phase II (KMG-II): from individual species to whole genera.</title>
        <authorList>
            <person name="Goeker M."/>
        </authorList>
    </citation>
    <scope>NUCLEOTIDE SEQUENCE [LARGE SCALE GENOMIC DNA]</scope>
    <source>
        <strain evidence="9 10">DSM 28229</strain>
    </source>
</reference>
<dbReference type="Gene3D" id="3.30.9.10">
    <property type="entry name" value="D-Amino Acid Oxidase, subunit A, domain 2"/>
    <property type="match status" value="1"/>
</dbReference>
<organism evidence="9 10">
    <name type="scientific">Sediminitomix flava</name>
    <dbReference type="NCBI Taxonomy" id="379075"/>
    <lineage>
        <taxon>Bacteria</taxon>
        <taxon>Pseudomonadati</taxon>
        <taxon>Bacteroidota</taxon>
        <taxon>Cytophagia</taxon>
        <taxon>Cytophagales</taxon>
        <taxon>Flammeovirgaceae</taxon>
        <taxon>Sediminitomix</taxon>
    </lineage>
</organism>
<comment type="caution">
    <text evidence="9">The sequence shown here is derived from an EMBL/GenBank/DDBJ whole genome shotgun (WGS) entry which is preliminary data.</text>
</comment>
<dbReference type="PROSITE" id="PS51257">
    <property type="entry name" value="PROKAR_LIPOPROTEIN"/>
    <property type="match status" value="1"/>
</dbReference>
<dbReference type="Pfam" id="PF01266">
    <property type="entry name" value="DAO"/>
    <property type="match status" value="1"/>
</dbReference>
<evidence type="ECO:0000256" key="4">
    <source>
        <dbReference type="ARBA" id="ARBA00022798"/>
    </source>
</evidence>
<evidence type="ECO:0000256" key="6">
    <source>
        <dbReference type="ARBA" id="ARBA00023002"/>
    </source>
</evidence>
<dbReference type="InterPro" id="IPR036188">
    <property type="entry name" value="FAD/NAD-bd_sf"/>
</dbReference>
<proteinExistence type="inferred from homology"/>
<evidence type="ECO:0000259" key="7">
    <source>
        <dbReference type="Pfam" id="PF01266"/>
    </source>
</evidence>
<gene>
    <name evidence="9" type="ORF">BC781_1076</name>
</gene>
<dbReference type="GO" id="GO:0006071">
    <property type="term" value="P:glycerol metabolic process"/>
    <property type="evidence" value="ECO:0007669"/>
    <property type="project" value="UniProtKB-KW"/>
</dbReference>
<feature type="domain" description="Alpha-glycerophosphate oxidase C-terminal" evidence="8">
    <location>
        <begin position="416"/>
        <end position="496"/>
    </location>
</feature>
<keyword evidence="4" id="KW-0319">Glycerol metabolism</keyword>
<sequence>MNREEQLQEIASLKEWDLIVIGGGATGLGCALDATMRGLKTLVVEQADFAKGTSSRSTKLIHGGVRYLEQGDVGLVQEALYERGLLKENAPHLVRNQRFVIPVYDWWYQPYYTIGLKVYDLMSGKLGLGPSESISKEETINAIPNIQQEGLSGGVVYYDGQFDDARLAITLAHSITDFGGNVINYMKVTGLSKDLKGYVNGVKVEDLEKGEEYHLNSKMVVNATGIFVDQINKMDLPDSHDIIKPSQGTHIVLDKSFLPSNDAIMVPKTDDGRVLFAVPWYNRVVVGTTDIPLKESQLEPRPKEEEVDFILSTAGKYLTKSPKRSDIKSYFAGIRPLVQPNKDVNTKEISRSHTILVSDSNLVTVTGGKWTTYRSMGEETIDKVLEVGNFPKLKCMTKNLLLHGFLKQGEDEGDLSPYGKDLQKIRALIEDDETLSDELGTEVKISKAEIVWATRFEMARKLEDVLARRTRVLFLDAQTAIDIAPKVADVMAKELKEGQPWIESQIKEFRTLALRYLPSVDLSEKEVSV</sequence>
<dbReference type="SUPFAM" id="SSF54373">
    <property type="entry name" value="FAD-linked reductases, C-terminal domain"/>
    <property type="match status" value="1"/>
</dbReference>